<dbReference type="InterPro" id="IPR037523">
    <property type="entry name" value="VOC_core"/>
</dbReference>
<protein>
    <submittedName>
        <fullName evidence="3">Glyoxalase-like domain containing protein</fullName>
    </submittedName>
</protein>
<dbReference type="PANTHER" id="PTHR46142:SF8">
    <property type="entry name" value="EXPRESSED PROTEIN"/>
    <property type="match status" value="1"/>
</dbReference>
<dbReference type="SUPFAM" id="SSF54593">
    <property type="entry name" value="Glyoxalase/Bleomycin resistance protein/Dihydroxybiphenyl dioxygenase"/>
    <property type="match status" value="1"/>
</dbReference>
<feature type="compositionally biased region" description="Basic and acidic residues" evidence="1">
    <location>
        <begin position="1"/>
        <end position="15"/>
    </location>
</feature>
<dbReference type="PROSITE" id="PS51819">
    <property type="entry name" value="VOC"/>
    <property type="match status" value="1"/>
</dbReference>
<dbReference type="CDD" id="cd07245">
    <property type="entry name" value="VOC_like"/>
    <property type="match status" value="1"/>
</dbReference>
<dbReference type="AlphaFoldDB" id="A0A2P5EGZ4"/>
<feature type="region of interest" description="Disordered" evidence="1">
    <location>
        <begin position="1"/>
        <end position="49"/>
    </location>
</feature>
<gene>
    <name evidence="3" type="ORF">TorRG33x02_193610</name>
</gene>
<dbReference type="Gene3D" id="3.10.180.10">
    <property type="entry name" value="2,3-Dihydroxybiphenyl 1,2-Dioxygenase, domain 1"/>
    <property type="match status" value="1"/>
</dbReference>
<feature type="compositionally biased region" description="Basic and acidic residues" evidence="1">
    <location>
        <begin position="27"/>
        <end position="46"/>
    </location>
</feature>
<reference evidence="4" key="1">
    <citation type="submission" date="2016-06" db="EMBL/GenBank/DDBJ databases">
        <title>Parallel loss of symbiosis genes in relatives of nitrogen-fixing non-legume Parasponia.</title>
        <authorList>
            <person name="Van Velzen R."/>
            <person name="Holmer R."/>
            <person name="Bu F."/>
            <person name="Rutten L."/>
            <person name="Van Zeijl A."/>
            <person name="Liu W."/>
            <person name="Santuari L."/>
            <person name="Cao Q."/>
            <person name="Sharma T."/>
            <person name="Shen D."/>
            <person name="Roswanjaya Y."/>
            <person name="Wardhani T."/>
            <person name="Kalhor M.S."/>
            <person name="Jansen J."/>
            <person name="Van den Hoogen J."/>
            <person name="Gungor B."/>
            <person name="Hartog M."/>
            <person name="Hontelez J."/>
            <person name="Verver J."/>
            <person name="Yang W.-C."/>
            <person name="Schijlen E."/>
            <person name="Repin R."/>
            <person name="Schilthuizen M."/>
            <person name="Schranz E."/>
            <person name="Heidstra R."/>
            <person name="Miyata K."/>
            <person name="Fedorova E."/>
            <person name="Kohlen W."/>
            <person name="Bisseling T."/>
            <person name="Smit S."/>
            <person name="Geurts R."/>
        </authorList>
    </citation>
    <scope>NUCLEOTIDE SEQUENCE [LARGE SCALE GENOMIC DNA]</scope>
    <source>
        <strain evidence="4">cv. RG33-2</strain>
    </source>
</reference>
<proteinExistence type="predicted"/>
<accession>A0A2P5EGZ4</accession>
<keyword evidence="4" id="KW-1185">Reference proteome</keyword>
<dbReference type="InterPro" id="IPR029068">
    <property type="entry name" value="Glyas_Bleomycin-R_OHBP_Dase"/>
</dbReference>
<dbReference type="STRING" id="63057.A0A2P5EGZ4"/>
<sequence>MEKEDVMEARAEANVEVKNTSTTTNQEMRDDQKKHGDDHEDGDHNKHQQLPLMALNHVSRLCRKVEESINFYTKVLGFVRIERPPAFDFDGAWLFNYGVGIHLVQSEDEERLPETHDLDPMDNHISFQCEDMKAIEEKLKELNMKYMKRTVADDKNGTVIDQLFFSDPDGFMIEICNCENLKLVPADSIGKLRLQFDRHNPPVELDDGNKDHN</sequence>
<dbReference type="InterPro" id="IPR004360">
    <property type="entry name" value="Glyas_Fos-R_dOase_dom"/>
</dbReference>
<evidence type="ECO:0000259" key="2">
    <source>
        <dbReference type="PROSITE" id="PS51819"/>
    </source>
</evidence>
<dbReference type="InParanoid" id="A0A2P5EGZ4"/>
<dbReference type="FunCoup" id="A0A2P5EGZ4">
    <property type="interactions" value="19"/>
</dbReference>
<dbReference type="PANTHER" id="PTHR46142">
    <property type="match status" value="1"/>
</dbReference>
<dbReference type="EMBL" id="JXTC01000156">
    <property type="protein sequence ID" value="PON84809.1"/>
    <property type="molecule type" value="Genomic_DNA"/>
</dbReference>
<feature type="domain" description="VOC" evidence="2">
    <location>
        <begin position="54"/>
        <end position="178"/>
    </location>
</feature>
<organism evidence="3 4">
    <name type="scientific">Trema orientale</name>
    <name type="common">Charcoal tree</name>
    <name type="synonym">Celtis orientalis</name>
    <dbReference type="NCBI Taxonomy" id="63057"/>
    <lineage>
        <taxon>Eukaryota</taxon>
        <taxon>Viridiplantae</taxon>
        <taxon>Streptophyta</taxon>
        <taxon>Embryophyta</taxon>
        <taxon>Tracheophyta</taxon>
        <taxon>Spermatophyta</taxon>
        <taxon>Magnoliopsida</taxon>
        <taxon>eudicotyledons</taxon>
        <taxon>Gunneridae</taxon>
        <taxon>Pentapetalae</taxon>
        <taxon>rosids</taxon>
        <taxon>fabids</taxon>
        <taxon>Rosales</taxon>
        <taxon>Cannabaceae</taxon>
        <taxon>Trema</taxon>
    </lineage>
</organism>
<dbReference type="Proteomes" id="UP000237000">
    <property type="component" value="Unassembled WGS sequence"/>
</dbReference>
<name>A0A2P5EGZ4_TREOI</name>
<comment type="caution">
    <text evidence="3">The sequence shown here is derived from an EMBL/GenBank/DDBJ whole genome shotgun (WGS) entry which is preliminary data.</text>
</comment>
<dbReference type="Pfam" id="PF00903">
    <property type="entry name" value="Glyoxalase"/>
    <property type="match status" value="1"/>
</dbReference>
<dbReference type="OrthoDB" id="16820at2759"/>
<feature type="compositionally biased region" description="Polar residues" evidence="1">
    <location>
        <begin position="17"/>
        <end position="26"/>
    </location>
</feature>
<evidence type="ECO:0000313" key="4">
    <source>
        <dbReference type="Proteomes" id="UP000237000"/>
    </source>
</evidence>
<evidence type="ECO:0000313" key="3">
    <source>
        <dbReference type="EMBL" id="PON84809.1"/>
    </source>
</evidence>
<evidence type="ECO:0000256" key="1">
    <source>
        <dbReference type="SAM" id="MobiDB-lite"/>
    </source>
</evidence>